<protein>
    <submittedName>
        <fullName evidence="2">LysM peptidoglycan-binding domain-containing protein</fullName>
    </submittedName>
</protein>
<dbReference type="RefSeq" id="WP_230738027.1">
    <property type="nucleotide sequence ID" value="NZ_JAJNDB010000005.1"/>
</dbReference>
<keyword evidence="3" id="KW-1185">Reference proteome</keyword>
<reference evidence="2 3" key="1">
    <citation type="submission" date="2021-11" db="EMBL/GenBank/DDBJ databases">
        <title>Draft genome sequence of Actinomycetospora sp. SF1 isolated from the rhizosphere soil.</title>
        <authorList>
            <person name="Duangmal K."/>
            <person name="Chantavorakit T."/>
        </authorList>
    </citation>
    <scope>NUCLEOTIDE SEQUENCE [LARGE SCALE GENOMIC DNA]</scope>
    <source>
        <strain evidence="2 3">TBRC 5722</strain>
    </source>
</reference>
<dbReference type="SMART" id="SM00257">
    <property type="entry name" value="LysM"/>
    <property type="match status" value="1"/>
</dbReference>
<dbReference type="SUPFAM" id="SSF54106">
    <property type="entry name" value="LysM domain"/>
    <property type="match status" value="1"/>
</dbReference>
<dbReference type="EMBL" id="JAJNDB010000005">
    <property type="protein sequence ID" value="MCD2196173.1"/>
    <property type="molecule type" value="Genomic_DNA"/>
</dbReference>
<accession>A0ABS8PD57</accession>
<dbReference type="Gene3D" id="3.10.350.10">
    <property type="entry name" value="LysM domain"/>
    <property type="match status" value="1"/>
</dbReference>
<dbReference type="Proteomes" id="UP001199469">
    <property type="component" value="Unassembled WGS sequence"/>
</dbReference>
<dbReference type="PANTHER" id="PTHR33734:SF22">
    <property type="entry name" value="MEMBRANE-BOUND LYTIC MUREIN TRANSGLYCOSYLASE D"/>
    <property type="match status" value="1"/>
</dbReference>
<evidence type="ECO:0000259" key="1">
    <source>
        <dbReference type="PROSITE" id="PS51782"/>
    </source>
</evidence>
<comment type="caution">
    <text evidence="2">The sequence shown here is derived from an EMBL/GenBank/DDBJ whole genome shotgun (WGS) entry which is preliminary data.</text>
</comment>
<dbReference type="PROSITE" id="PS51782">
    <property type="entry name" value="LYSM"/>
    <property type="match status" value="1"/>
</dbReference>
<dbReference type="CDD" id="cd00118">
    <property type="entry name" value="LysM"/>
    <property type="match status" value="1"/>
</dbReference>
<dbReference type="PANTHER" id="PTHR33734">
    <property type="entry name" value="LYSM DOMAIN-CONTAINING GPI-ANCHORED PROTEIN 2"/>
    <property type="match status" value="1"/>
</dbReference>
<organism evidence="2 3">
    <name type="scientific">Actinomycetospora endophytica</name>
    <dbReference type="NCBI Taxonomy" id="2291215"/>
    <lineage>
        <taxon>Bacteria</taxon>
        <taxon>Bacillati</taxon>
        <taxon>Actinomycetota</taxon>
        <taxon>Actinomycetes</taxon>
        <taxon>Pseudonocardiales</taxon>
        <taxon>Pseudonocardiaceae</taxon>
        <taxon>Actinomycetospora</taxon>
    </lineage>
</organism>
<sequence length="158" mass="17172">MAFETYTVRAGDTLTSIAKKFGTTVDALLAINPDITDPNKIFVDQVINIRQSSQSGGDSTMTDFAIVVNINGDTARSSDNNIKVNRVNTGIYSVTFPQDISRWLWQATLGAADDSDQQPGSVTTQLGAMGANHVVTVHTFDAGNNFIDRPFHLRVHDL</sequence>
<dbReference type="InterPro" id="IPR018392">
    <property type="entry name" value="LysM"/>
</dbReference>
<name>A0ABS8PD57_9PSEU</name>
<feature type="domain" description="LysM" evidence="1">
    <location>
        <begin position="4"/>
        <end position="49"/>
    </location>
</feature>
<proteinExistence type="predicted"/>
<evidence type="ECO:0000313" key="3">
    <source>
        <dbReference type="Proteomes" id="UP001199469"/>
    </source>
</evidence>
<dbReference type="Pfam" id="PF01476">
    <property type="entry name" value="LysM"/>
    <property type="match status" value="1"/>
</dbReference>
<evidence type="ECO:0000313" key="2">
    <source>
        <dbReference type="EMBL" id="MCD2196173.1"/>
    </source>
</evidence>
<gene>
    <name evidence="2" type="ORF">LQ327_22630</name>
</gene>
<dbReference type="InterPro" id="IPR036779">
    <property type="entry name" value="LysM_dom_sf"/>
</dbReference>